<comment type="cofactor">
    <cofactor evidence="1 8">
        <name>Mg(2+)</name>
        <dbReference type="ChEBI" id="CHEBI:18420"/>
    </cofactor>
</comment>
<dbReference type="InterPro" id="IPR050556">
    <property type="entry name" value="Type_II_TA_system_RNase"/>
</dbReference>
<evidence type="ECO:0000256" key="1">
    <source>
        <dbReference type="ARBA" id="ARBA00001946"/>
    </source>
</evidence>
<proteinExistence type="inferred from homology"/>
<comment type="similarity">
    <text evidence="7 8">Belongs to the PINc/VapC protein family.</text>
</comment>
<protein>
    <recommendedName>
        <fullName evidence="8">Ribonuclease VapC</fullName>
        <shortName evidence="8">RNase VapC</shortName>
        <ecNumber evidence="8">3.1.-.-</ecNumber>
    </recommendedName>
    <alternativeName>
        <fullName evidence="8">Toxin VapC</fullName>
    </alternativeName>
</protein>
<dbReference type="EMBL" id="VMQU01000003">
    <property type="protein sequence ID" value="TVS92272.1"/>
    <property type="molecule type" value="Genomic_DNA"/>
</dbReference>
<keyword evidence="8" id="KW-0800">Toxin</keyword>
<evidence type="ECO:0000259" key="9">
    <source>
        <dbReference type="Pfam" id="PF01850"/>
    </source>
</evidence>
<evidence type="ECO:0000256" key="2">
    <source>
        <dbReference type="ARBA" id="ARBA00022649"/>
    </source>
</evidence>
<dbReference type="PANTHER" id="PTHR33653">
    <property type="entry name" value="RIBONUCLEASE VAPC2"/>
    <property type="match status" value="1"/>
</dbReference>
<evidence type="ECO:0000256" key="8">
    <source>
        <dbReference type="HAMAP-Rule" id="MF_00265"/>
    </source>
</evidence>
<sequence>MGLKAHFLGDTSAVARVTKPAVAQRLIPLIEAGLVARCTITDLEAGISARNGRDWKRTRHARSPWPRATIDQDVLDRALEVQGALAVAGLHRTVKLGDLLVAAAAERARLVVLHYDHDFDRIATITGQPTEWVAPPGAVD</sequence>
<dbReference type="GO" id="GO:0090729">
    <property type="term" value="F:toxin activity"/>
    <property type="evidence" value="ECO:0007669"/>
    <property type="project" value="UniProtKB-KW"/>
</dbReference>
<comment type="caution">
    <text evidence="10">The sequence shown here is derived from an EMBL/GenBank/DDBJ whole genome shotgun (WGS) entry which is preliminary data.</text>
</comment>
<dbReference type="Proteomes" id="UP000320513">
    <property type="component" value="Unassembled WGS sequence"/>
</dbReference>
<dbReference type="GO" id="GO:0016787">
    <property type="term" value="F:hydrolase activity"/>
    <property type="evidence" value="ECO:0007669"/>
    <property type="project" value="UniProtKB-KW"/>
</dbReference>
<accession>A0A557Y114</accession>
<keyword evidence="6 8" id="KW-0460">Magnesium</keyword>
<evidence type="ECO:0000256" key="5">
    <source>
        <dbReference type="ARBA" id="ARBA00022801"/>
    </source>
</evidence>
<dbReference type="Pfam" id="PF01850">
    <property type="entry name" value="PIN"/>
    <property type="match status" value="1"/>
</dbReference>
<dbReference type="AlphaFoldDB" id="A0A557Y114"/>
<dbReference type="PANTHER" id="PTHR33653:SF1">
    <property type="entry name" value="RIBONUCLEASE VAPC2"/>
    <property type="match status" value="1"/>
</dbReference>
<dbReference type="EC" id="3.1.-.-" evidence="8"/>
<feature type="binding site" evidence="8">
    <location>
        <position position="98"/>
    </location>
    <ligand>
        <name>Mg(2+)</name>
        <dbReference type="ChEBI" id="CHEBI:18420"/>
    </ligand>
</feature>
<dbReference type="InterPro" id="IPR022907">
    <property type="entry name" value="VapC_family"/>
</dbReference>
<dbReference type="GO" id="GO:0004540">
    <property type="term" value="F:RNA nuclease activity"/>
    <property type="evidence" value="ECO:0007669"/>
    <property type="project" value="InterPro"/>
</dbReference>
<evidence type="ECO:0000313" key="11">
    <source>
        <dbReference type="Proteomes" id="UP000320513"/>
    </source>
</evidence>
<dbReference type="GO" id="GO:0000287">
    <property type="term" value="F:magnesium ion binding"/>
    <property type="evidence" value="ECO:0007669"/>
    <property type="project" value="UniProtKB-UniRule"/>
</dbReference>
<dbReference type="CDD" id="cd18755">
    <property type="entry name" value="PIN_MtVapC3_VapC21-like"/>
    <property type="match status" value="1"/>
</dbReference>
<reference evidence="10 11" key="1">
    <citation type="submission" date="2019-07" db="EMBL/GenBank/DDBJ databases">
        <title>New Mycobacterium species.</title>
        <authorList>
            <person name="Tortoli E."/>
            <person name="Ghielmetti G."/>
            <person name="Friedel U."/>
            <person name="Trovato A."/>
        </authorList>
    </citation>
    <scope>NUCLEOTIDE SEQUENCE [LARGE SCALE GENOMIC DNA]</scope>
    <source>
        <strain evidence="10 11">16-83</strain>
    </source>
</reference>
<feature type="binding site" evidence="8">
    <location>
        <position position="10"/>
    </location>
    <ligand>
        <name>Mg(2+)</name>
        <dbReference type="ChEBI" id="CHEBI:18420"/>
    </ligand>
</feature>
<keyword evidence="11" id="KW-1185">Reference proteome</keyword>
<keyword evidence="4 8" id="KW-0479">Metal-binding</keyword>
<evidence type="ECO:0000256" key="4">
    <source>
        <dbReference type="ARBA" id="ARBA00022723"/>
    </source>
</evidence>
<evidence type="ECO:0000256" key="3">
    <source>
        <dbReference type="ARBA" id="ARBA00022722"/>
    </source>
</evidence>
<dbReference type="HAMAP" id="MF_00265">
    <property type="entry name" value="VapC_Nob1"/>
    <property type="match status" value="1"/>
</dbReference>
<dbReference type="Gene3D" id="3.40.50.1010">
    <property type="entry name" value="5'-nuclease"/>
    <property type="match status" value="1"/>
</dbReference>
<evidence type="ECO:0000313" key="10">
    <source>
        <dbReference type="EMBL" id="TVS92272.1"/>
    </source>
</evidence>
<organism evidence="10 11">
    <name type="scientific">Mycobacterium helveticum</name>
    <dbReference type="NCBI Taxonomy" id="2592811"/>
    <lineage>
        <taxon>Bacteria</taxon>
        <taxon>Bacillati</taxon>
        <taxon>Actinomycetota</taxon>
        <taxon>Actinomycetes</taxon>
        <taxon>Mycobacteriales</taxon>
        <taxon>Mycobacteriaceae</taxon>
        <taxon>Mycobacterium</taxon>
    </lineage>
</organism>
<keyword evidence="3 8" id="KW-0540">Nuclease</keyword>
<evidence type="ECO:0000256" key="6">
    <source>
        <dbReference type="ARBA" id="ARBA00022842"/>
    </source>
</evidence>
<comment type="function">
    <text evidence="8">Toxic component of a toxin-antitoxin (TA) system. An RNase.</text>
</comment>
<name>A0A557Y114_9MYCO</name>
<dbReference type="InterPro" id="IPR002716">
    <property type="entry name" value="PIN_dom"/>
</dbReference>
<dbReference type="OrthoDB" id="5185254at2"/>
<feature type="domain" description="PIN" evidence="9">
    <location>
        <begin position="10"/>
        <end position="123"/>
    </location>
</feature>
<gene>
    <name evidence="8" type="primary">vapC</name>
    <name evidence="10" type="ORF">FPZ47_01245</name>
</gene>
<keyword evidence="5 8" id="KW-0378">Hydrolase</keyword>
<keyword evidence="2 8" id="KW-1277">Toxin-antitoxin system</keyword>
<evidence type="ECO:0000256" key="7">
    <source>
        <dbReference type="ARBA" id="ARBA00038093"/>
    </source>
</evidence>
<dbReference type="InterPro" id="IPR029060">
    <property type="entry name" value="PIN-like_dom_sf"/>
</dbReference>
<dbReference type="SUPFAM" id="SSF88723">
    <property type="entry name" value="PIN domain-like"/>
    <property type="match status" value="1"/>
</dbReference>